<reference evidence="1" key="1">
    <citation type="submission" date="2019-11" db="EMBL/GenBank/DDBJ databases">
        <title>Nori genome reveals adaptations in red seaweeds to the harsh intertidal environment.</title>
        <authorList>
            <person name="Wang D."/>
            <person name="Mao Y."/>
        </authorList>
    </citation>
    <scope>NUCLEOTIDE SEQUENCE</scope>
    <source>
        <tissue evidence="1">Gametophyte</tissue>
    </source>
</reference>
<evidence type="ECO:0000313" key="2">
    <source>
        <dbReference type="Proteomes" id="UP000798662"/>
    </source>
</evidence>
<dbReference type="EMBL" id="CM020620">
    <property type="protein sequence ID" value="KAK1870058.1"/>
    <property type="molecule type" value="Genomic_DNA"/>
</dbReference>
<organism evidence="1 2">
    <name type="scientific">Pyropia yezoensis</name>
    <name type="common">Susabi-nori</name>
    <name type="synonym">Porphyra yezoensis</name>
    <dbReference type="NCBI Taxonomy" id="2788"/>
    <lineage>
        <taxon>Eukaryota</taxon>
        <taxon>Rhodophyta</taxon>
        <taxon>Bangiophyceae</taxon>
        <taxon>Bangiales</taxon>
        <taxon>Bangiaceae</taxon>
        <taxon>Pyropia</taxon>
    </lineage>
</organism>
<protein>
    <submittedName>
        <fullName evidence="1">Uncharacterized protein</fullName>
    </submittedName>
</protein>
<sequence>MVGFALLRGASRQPYARSLRSPLFGPCAPHVAGSWRQAGGGPAAASASAQAAPLPGLTGRGAGGTRDAQGLISPLRLRCCGGAARHPSAVGQSASMTPPLGGARGHTSAPPPPARPPSPSRLSSATEPAGAWTSLSARQSCRSLTATTLIWRARARAASRAPPATCTWTTRLFLASPRRAMTSWTCWTWRLGCGRTAASVARCFVRRRRMGWS</sequence>
<dbReference type="Proteomes" id="UP000798662">
    <property type="component" value="Chromosome 3"/>
</dbReference>
<accession>A0ACC3CJJ4</accession>
<name>A0ACC3CJJ4_PYRYE</name>
<keyword evidence="2" id="KW-1185">Reference proteome</keyword>
<evidence type="ECO:0000313" key="1">
    <source>
        <dbReference type="EMBL" id="KAK1870058.1"/>
    </source>
</evidence>
<proteinExistence type="predicted"/>
<comment type="caution">
    <text evidence="1">The sequence shown here is derived from an EMBL/GenBank/DDBJ whole genome shotgun (WGS) entry which is preliminary data.</text>
</comment>
<gene>
    <name evidence="1" type="ORF">I4F81_012521</name>
</gene>